<proteinExistence type="predicted"/>
<dbReference type="InterPro" id="IPR029731">
    <property type="entry name" value="OSGIN1/2"/>
</dbReference>
<dbReference type="PANTHER" id="PTHR15192">
    <property type="entry name" value="PROTEIN CBG05349"/>
    <property type="match status" value="1"/>
</dbReference>
<evidence type="ECO:0000313" key="1">
    <source>
        <dbReference type="EMBL" id="KOB68352.1"/>
    </source>
</evidence>
<protein>
    <submittedName>
        <fullName evidence="1">Uncharacterized protein</fullName>
    </submittedName>
</protein>
<name>A0A0L7KYP2_OPEBR</name>
<gene>
    <name evidence="1" type="ORF">OBRU01_18418</name>
</gene>
<dbReference type="EMBL" id="JTDY01004272">
    <property type="protein sequence ID" value="KOB68352.1"/>
    <property type="molecule type" value="Genomic_DNA"/>
</dbReference>
<sequence length="166" mass="17967">MKDNMKTCQHTLSEDVIYKEVVVIGQSLYETDLIELAEGLEGRSQNPIPLLIDHIVLGRGPPGGSWHTFPRTVRTLSPAAWLALPPHTSASVGDARLSARAVAQYCRRYSSGRGFRYLCSRVVVACGGGDRPNTLPSPHAAHAHHTLAGLERAVQELVSNGTVHTP</sequence>
<reference evidence="1 2" key="1">
    <citation type="journal article" date="2015" name="Genome Biol. Evol.">
        <title>The genome of winter moth (Operophtera brumata) provides a genomic perspective on sexual dimorphism and phenology.</title>
        <authorList>
            <person name="Derks M.F."/>
            <person name="Smit S."/>
            <person name="Salis L."/>
            <person name="Schijlen E."/>
            <person name="Bossers A."/>
            <person name="Mateman C."/>
            <person name="Pijl A.S."/>
            <person name="de Ridder D."/>
            <person name="Groenen M.A."/>
            <person name="Visser M.E."/>
            <person name="Megens H.J."/>
        </authorList>
    </citation>
    <scope>NUCLEOTIDE SEQUENCE [LARGE SCALE GENOMIC DNA]</scope>
    <source>
        <strain evidence="1">WM2013NL</strain>
        <tissue evidence="1">Head and thorax</tissue>
    </source>
</reference>
<dbReference type="AlphaFoldDB" id="A0A0L7KYP2"/>
<dbReference type="PANTHER" id="PTHR15192:SF8">
    <property type="entry name" value="FAD_NAD(P)-BINDING DOMAIN-CONTAINING PROTEIN"/>
    <property type="match status" value="1"/>
</dbReference>
<keyword evidence="2" id="KW-1185">Reference proteome</keyword>
<comment type="caution">
    <text evidence="1">The sequence shown here is derived from an EMBL/GenBank/DDBJ whole genome shotgun (WGS) entry which is preliminary data.</text>
</comment>
<accession>A0A0L7KYP2</accession>
<evidence type="ECO:0000313" key="2">
    <source>
        <dbReference type="Proteomes" id="UP000037510"/>
    </source>
</evidence>
<dbReference type="Proteomes" id="UP000037510">
    <property type="component" value="Unassembled WGS sequence"/>
</dbReference>
<organism evidence="1 2">
    <name type="scientific">Operophtera brumata</name>
    <name type="common">Winter moth</name>
    <name type="synonym">Phalaena brumata</name>
    <dbReference type="NCBI Taxonomy" id="104452"/>
    <lineage>
        <taxon>Eukaryota</taxon>
        <taxon>Metazoa</taxon>
        <taxon>Ecdysozoa</taxon>
        <taxon>Arthropoda</taxon>
        <taxon>Hexapoda</taxon>
        <taxon>Insecta</taxon>
        <taxon>Pterygota</taxon>
        <taxon>Neoptera</taxon>
        <taxon>Endopterygota</taxon>
        <taxon>Lepidoptera</taxon>
        <taxon>Glossata</taxon>
        <taxon>Ditrysia</taxon>
        <taxon>Geometroidea</taxon>
        <taxon>Geometridae</taxon>
        <taxon>Larentiinae</taxon>
        <taxon>Operophtera</taxon>
    </lineage>
</organism>
<dbReference type="STRING" id="104452.A0A0L7KYP2"/>